<evidence type="ECO:0000313" key="3">
    <source>
        <dbReference type="Proteomes" id="UP000245609"/>
    </source>
</evidence>
<dbReference type="Gene3D" id="2.60.260.40">
    <property type="entry name" value="q5lls5 like domains"/>
    <property type="match status" value="1"/>
</dbReference>
<protein>
    <recommendedName>
        <fullName evidence="1">Zinc finger CHCC-type domain-containing protein</fullName>
    </recommendedName>
</protein>
<evidence type="ECO:0000313" key="2">
    <source>
        <dbReference type="EMBL" id="PVV01981.1"/>
    </source>
</evidence>
<evidence type="ECO:0000259" key="1">
    <source>
        <dbReference type="Pfam" id="PF10276"/>
    </source>
</evidence>
<proteinExistence type="predicted"/>
<dbReference type="Pfam" id="PF10276">
    <property type="entry name" value="zf-CHCC"/>
    <property type="match status" value="1"/>
</dbReference>
<dbReference type="PANTHER" id="PTHR13156:SF0">
    <property type="entry name" value="NADH DEHYDROGENASE [UBIQUINONE] IRON-SULFUR PROTEIN 6, MITOCHONDRIAL"/>
    <property type="match status" value="1"/>
</dbReference>
<reference evidence="2 3" key="1">
    <citation type="journal article" date="2018" name="MBio">
        <title>Comparative Genomics Reveals the Core Gene Toolbox for the Fungus-Insect Symbiosis.</title>
        <authorList>
            <person name="Wang Y."/>
            <person name="Stata M."/>
            <person name="Wang W."/>
            <person name="Stajich J.E."/>
            <person name="White M.M."/>
            <person name="Moncalvo J.M."/>
        </authorList>
    </citation>
    <scope>NUCLEOTIDE SEQUENCE [LARGE SCALE GENOMIC DNA]</scope>
    <source>
        <strain evidence="2 3">SC-DP-2</strain>
    </source>
</reference>
<name>A0A2T9ZBM3_9FUNG</name>
<accession>A0A2T9ZBM3</accession>
<sequence>MARSARAVALSPAFRNQNSTRFICSTKHLAKPNLPVEIPPPEYLTQASNRDVTWSPSQNPRPEAMSGPRFEQIDFSLQPQSMAAITLIEKEPLRLVNGRKAYCDGGLGDMGHPRVYLNLDKPDTPVACGYCGLRFMRDPESHHKH</sequence>
<organism evidence="2 3">
    <name type="scientific">Smittium megazygosporum</name>
    <dbReference type="NCBI Taxonomy" id="133381"/>
    <lineage>
        <taxon>Eukaryota</taxon>
        <taxon>Fungi</taxon>
        <taxon>Fungi incertae sedis</taxon>
        <taxon>Zoopagomycota</taxon>
        <taxon>Kickxellomycotina</taxon>
        <taxon>Harpellomycetes</taxon>
        <taxon>Harpellales</taxon>
        <taxon>Legeriomycetaceae</taxon>
        <taxon>Smittium</taxon>
    </lineage>
</organism>
<dbReference type="GO" id="GO:0006120">
    <property type="term" value="P:mitochondrial electron transport, NADH to ubiquinone"/>
    <property type="evidence" value="ECO:0007669"/>
    <property type="project" value="TreeGrafter"/>
</dbReference>
<dbReference type="OrthoDB" id="307899at2759"/>
<dbReference type="EMBL" id="MBFS01000673">
    <property type="protein sequence ID" value="PVV01981.1"/>
    <property type="molecule type" value="Genomic_DNA"/>
</dbReference>
<dbReference type="GO" id="GO:0005739">
    <property type="term" value="C:mitochondrion"/>
    <property type="evidence" value="ECO:0007669"/>
    <property type="project" value="GOC"/>
</dbReference>
<dbReference type="AlphaFoldDB" id="A0A2T9ZBM3"/>
<dbReference type="InterPro" id="IPR019401">
    <property type="entry name" value="Znf_CHCC"/>
</dbReference>
<comment type="caution">
    <text evidence="2">The sequence shown here is derived from an EMBL/GenBank/DDBJ whole genome shotgun (WGS) entry which is preliminary data.</text>
</comment>
<feature type="domain" description="Zinc finger CHCC-type" evidence="1">
    <location>
        <begin position="98"/>
        <end position="135"/>
    </location>
</feature>
<dbReference type="STRING" id="133381.A0A2T9ZBM3"/>
<dbReference type="Proteomes" id="UP000245609">
    <property type="component" value="Unassembled WGS sequence"/>
</dbReference>
<gene>
    <name evidence="2" type="ORF">BB560_003579</name>
</gene>
<dbReference type="PANTHER" id="PTHR13156">
    <property type="entry name" value="NADH-UBIQUINONE OXIDOREDUCTASE 13 KD-A SUBUNIT"/>
    <property type="match status" value="1"/>
</dbReference>
<keyword evidence="3" id="KW-1185">Reference proteome</keyword>